<comment type="caution">
    <text evidence="2">The sequence shown here is derived from an EMBL/GenBank/DDBJ whole genome shotgun (WGS) entry which is preliminary data.</text>
</comment>
<reference evidence="2 3" key="1">
    <citation type="submission" date="2024-08" db="EMBL/GenBank/DDBJ databases">
        <title>Insights into the chromosomal genome structure of Flemingia macrophylla.</title>
        <authorList>
            <person name="Ding Y."/>
            <person name="Zhao Y."/>
            <person name="Bi W."/>
            <person name="Wu M."/>
            <person name="Zhao G."/>
            <person name="Gong Y."/>
            <person name="Li W."/>
            <person name="Zhang P."/>
        </authorList>
    </citation>
    <scope>NUCLEOTIDE SEQUENCE [LARGE SCALE GENOMIC DNA]</scope>
    <source>
        <strain evidence="2">DYQJB</strain>
        <tissue evidence="2">Leaf</tissue>
    </source>
</reference>
<dbReference type="EMBL" id="JBGMDY010000009">
    <property type="protein sequence ID" value="KAL2322344.1"/>
    <property type="molecule type" value="Genomic_DNA"/>
</dbReference>
<name>A0ABD1LFP4_9FABA</name>
<dbReference type="AlphaFoldDB" id="A0ABD1LFP4"/>
<evidence type="ECO:0000256" key="1">
    <source>
        <dbReference type="ARBA" id="ARBA00023125"/>
    </source>
</evidence>
<dbReference type="PANTHER" id="PTHR33400">
    <property type="entry name" value="ZINC FINGER CCCH DOMAIN-CONTAINING PROTEIN 6-RELATED"/>
    <property type="match status" value="1"/>
</dbReference>
<dbReference type="GO" id="GO:0003677">
    <property type="term" value="F:DNA binding"/>
    <property type="evidence" value="ECO:0007669"/>
    <property type="project" value="UniProtKB-KW"/>
</dbReference>
<protein>
    <submittedName>
        <fullName evidence="2">Uncharacterized protein</fullName>
    </submittedName>
</protein>
<keyword evidence="1" id="KW-0238">DNA-binding</keyword>
<accession>A0ABD1LFP4</accession>
<organism evidence="2 3">
    <name type="scientific">Flemingia macrophylla</name>
    <dbReference type="NCBI Taxonomy" id="520843"/>
    <lineage>
        <taxon>Eukaryota</taxon>
        <taxon>Viridiplantae</taxon>
        <taxon>Streptophyta</taxon>
        <taxon>Embryophyta</taxon>
        <taxon>Tracheophyta</taxon>
        <taxon>Spermatophyta</taxon>
        <taxon>Magnoliopsida</taxon>
        <taxon>eudicotyledons</taxon>
        <taxon>Gunneridae</taxon>
        <taxon>Pentapetalae</taxon>
        <taxon>rosids</taxon>
        <taxon>fabids</taxon>
        <taxon>Fabales</taxon>
        <taxon>Fabaceae</taxon>
        <taxon>Papilionoideae</taxon>
        <taxon>50 kb inversion clade</taxon>
        <taxon>NPAAA clade</taxon>
        <taxon>indigoferoid/millettioid clade</taxon>
        <taxon>Phaseoleae</taxon>
        <taxon>Flemingia</taxon>
    </lineage>
</organism>
<proteinExistence type="predicted"/>
<sequence>MREMRVLKAVYPHFFAIPSIPSVSLDIEDEEYNDNNTLLITIIPIGEEESMDILPGFIVAMNPSSNVQLQNSQQYMSTTNSISSTSNATRKVSLNTCVRPLAGVFSSLEEDLVAASSAVATIMSNEQGPLIDIDLLVKIFNDPKVIKKLINGHTTATTTVSASSNKVDIPSSGVKPYVPSSLLSTSLPDVMASGATHTSTVGLLPSGLKPTNPSNESYT</sequence>
<dbReference type="PANTHER" id="PTHR33400:SF9">
    <property type="entry name" value="C3H1-TYPE DOMAIN-CONTAINING PROTEIN"/>
    <property type="match status" value="1"/>
</dbReference>
<evidence type="ECO:0000313" key="3">
    <source>
        <dbReference type="Proteomes" id="UP001603857"/>
    </source>
</evidence>
<gene>
    <name evidence="2" type="ORF">Fmac_026723</name>
</gene>
<dbReference type="Proteomes" id="UP001603857">
    <property type="component" value="Unassembled WGS sequence"/>
</dbReference>
<evidence type="ECO:0000313" key="2">
    <source>
        <dbReference type="EMBL" id="KAL2322344.1"/>
    </source>
</evidence>
<keyword evidence="3" id="KW-1185">Reference proteome</keyword>